<evidence type="ECO:0000313" key="11">
    <source>
        <dbReference type="EMBL" id="KAK9742037.1"/>
    </source>
</evidence>
<evidence type="ECO:0000256" key="5">
    <source>
        <dbReference type="ARBA" id="ARBA00022807"/>
    </source>
</evidence>
<evidence type="ECO:0000256" key="1">
    <source>
        <dbReference type="ARBA" id="ARBA00009941"/>
    </source>
</evidence>
<dbReference type="InterPro" id="IPR046427">
    <property type="entry name" value="Legumain_prodom_sf"/>
</dbReference>
<evidence type="ECO:0000256" key="7">
    <source>
        <dbReference type="ARBA" id="ARBA00023180"/>
    </source>
</evidence>
<comment type="similarity">
    <text evidence="1">Belongs to the peptidase C13 family.</text>
</comment>
<feature type="active site" description="Nucleophile" evidence="8">
    <location>
        <position position="213"/>
    </location>
</feature>
<dbReference type="GO" id="GO:0051603">
    <property type="term" value="P:proteolysis involved in protein catabolic process"/>
    <property type="evidence" value="ECO:0007669"/>
    <property type="project" value="InterPro"/>
</dbReference>
<feature type="active site" evidence="8">
    <location>
        <position position="171"/>
    </location>
</feature>
<evidence type="ECO:0000256" key="4">
    <source>
        <dbReference type="ARBA" id="ARBA00022801"/>
    </source>
</evidence>
<keyword evidence="6" id="KW-1015">Disulfide bond</keyword>
<evidence type="ECO:0000256" key="2">
    <source>
        <dbReference type="ARBA" id="ARBA00022670"/>
    </source>
</evidence>
<dbReference type="InterPro" id="IPR001096">
    <property type="entry name" value="Peptidase_C13"/>
</dbReference>
<keyword evidence="7" id="KW-0325">Glycoprotein</keyword>
<dbReference type="PIRSF" id="PIRSF500139">
    <property type="entry name" value="AE"/>
    <property type="match status" value="1"/>
</dbReference>
<dbReference type="GO" id="GO:0004197">
    <property type="term" value="F:cysteine-type endopeptidase activity"/>
    <property type="evidence" value="ECO:0007669"/>
    <property type="project" value="InterPro"/>
</dbReference>
<protein>
    <recommendedName>
        <fullName evidence="10">Legumain prodomain domain-containing protein</fullName>
    </recommendedName>
</protein>
<keyword evidence="12" id="KW-1185">Reference proteome</keyword>
<organism evidence="11 12">
    <name type="scientific">Saponaria officinalis</name>
    <name type="common">Common soapwort</name>
    <name type="synonym">Lychnis saponaria</name>
    <dbReference type="NCBI Taxonomy" id="3572"/>
    <lineage>
        <taxon>Eukaryota</taxon>
        <taxon>Viridiplantae</taxon>
        <taxon>Streptophyta</taxon>
        <taxon>Embryophyta</taxon>
        <taxon>Tracheophyta</taxon>
        <taxon>Spermatophyta</taxon>
        <taxon>Magnoliopsida</taxon>
        <taxon>eudicotyledons</taxon>
        <taxon>Gunneridae</taxon>
        <taxon>Pentapetalae</taxon>
        <taxon>Caryophyllales</taxon>
        <taxon>Caryophyllaceae</taxon>
        <taxon>Caryophylleae</taxon>
        <taxon>Saponaria</taxon>
    </lineage>
</organism>
<keyword evidence="5" id="KW-0788">Thiol protease</keyword>
<dbReference type="PANTHER" id="PTHR12000">
    <property type="entry name" value="HEMOGLOBINASE FAMILY MEMBER"/>
    <property type="match status" value="1"/>
</dbReference>
<dbReference type="Gene3D" id="1.10.132.130">
    <property type="match status" value="1"/>
</dbReference>
<evidence type="ECO:0000256" key="6">
    <source>
        <dbReference type="ARBA" id="ARBA00023157"/>
    </source>
</evidence>
<dbReference type="Pfam" id="PF20985">
    <property type="entry name" value="Legum_prodom"/>
    <property type="match status" value="1"/>
</dbReference>
<dbReference type="GO" id="GO:0006624">
    <property type="term" value="P:vacuolar protein processing"/>
    <property type="evidence" value="ECO:0007669"/>
    <property type="project" value="TreeGrafter"/>
</dbReference>
<name>A0AAW1M886_SAPOF</name>
<comment type="caution">
    <text evidence="11">The sequence shown here is derived from an EMBL/GenBank/DDBJ whole genome shotgun (WGS) entry which is preliminary data.</text>
</comment>
<dbReference type="PIRSF" id="PIRSF019663">
    <property type="entry name" value="Legumain"/>
    <property type="match status" value="1"/>
</dbReference>
<dbReference type="FunFam" id="1.10.132.130:FF:000001">
    <property type="entry name" value="Vacuolar-processing enzyme beta-isozyme"/>
    <property type="match status" value="1"/>
</dbReference>
<evidence type="ECO:0000313" key="12">
    <source>
        <dbReference type="Proteomes" id="UP001443914"/>
    </source>
</evidence>
<sequence>MMALKLFTIILLFLISLLFTQISESRVTQETFNKAFGKSSKHTPSSSASVGTNWAVLVAGSNGYGNYRHQADICHAYQILKRGGLKDENIVVFMYDDIAYNDENPRKGIIINNPKGGDVYQGVPKDYTGESLTTSNLIAAILGDKKSIKGGSGKVVNSGPNDRIFIYYSDHGSPGVLTMPGNDDLYAKDLITTLKKKYEMRAYKSMVIYVEACEAGSIFEGILPNNLNIYVTTASNPDESSWATYCPGFEPSPPTGYDTCLGDLYSVAWMEDSDAHNLGSESLEQQYKVVMGRTADDGDEHGSHVMQYGTMDLDQEYLSMYLGMNSISKNHTHKGGQLPITSSAVEQHEADILYLRQKVVKAKGPIEKAKAQKELDDALSQRKQVDYHFESIGKALFGAENGHETIKTVRSPGQPIVDDWDCFKSMVKTYKSYCGPLSTYGKKHMRAFANVCNAGVQQEQLAKAASQICGNKLKK</sequence>
<feature type="domain" description="Legumain prodomain" evidence="10">
    <location>
        <begin position="373"/>
        <end position="469"/>
    </location>
</feature>
<dbReference type="Pfam" id="PF01650">
    <property type="entry name" value="Peptidase_C13"/>
    <property type="match status" value="1"/>
</dbReference>
<feature type="chain" id="PRO_5043542158" description="Legumain prodomain domain-containing protein" evidence="9">
    <location>
        <begin position="26"/>
        <end position="475"/>
    </location>
</feature>
<dbReference type="GO" id="GO:0005773">
    <property type="term" value="C:vacuole"/>
    <property type="evidence" value="ECO:0007669"/>
    <property type="project" value="GOC"/>
</dbReference>
<dbReference type="Proteomes" id="UP001443914">
    <property type="component" value="Unassembled WGS sequence"/>
</dbReference>
<dbReference type="Gene3D" id="3.40.50.1460">
    <property type="match status" value="1"/>
</dbReference>
<reference evidence="11" key="1">
    <citation type="submission" date="2024-03" db="EMBL/GenBank/DDBJ databases">
        <title>WGS assembly of Saponaria officinalis var. Norfolk2.</title>
        <authorList>
            <person name="Jenkins J."/>
            <person name="Shu S."/>
            <person name="Grimwood J."/>
            <person name="Barry K."/>
            <person name="Goodstein D."/>
            <person name="Schmutz J."/>
            <person name="Leebens-Mack J."/>
            <person name="Osbourn A."/>
        </authorList>
    </citation>
    <scope>NUCLEOTIDE SEQUENCE [LARGE SCALE GENOMIC DNA]</scope>
    <source>
        <strain evidence="11">JIC</strain>
    </source>
</reference>
<keyword evidence="3 9" id="KW-0732">Signal</keyword>
<dbReference type="PANTHER" id="PTHR12000:SF50">
    <property type="entry name" value="VACUOLAR-PROCESSING ENZYME GAMMA-ISOZYME"/>
    <property type="match status" value="1"/>
</dbReference>
<keyword evidence="2" id="KW-0645">Protease</keyword>
<dbReference type="FunFam" id="3.40.50.1460:FF:000005">
    <property type="entry name" value="Vacuolar-processing enzyme beta-isozyme"/>
    <property type="match status" value="1"/>
</dbReference>
<keyword evidence="4" id="KW-0378">Hydrolase</keyword>
<dbReference type="InterPro" id="IPR043577">
    <property type="entry name" value="AE"/>
</dbReference>
<proteinExistence type="inferred from homology"/>
<evidence type="ECO:0000256" key="9">
    <source>
        <dbReference type="SAM" id="SignalP"/>
    </source>
</evidence>
<gene>
    <name evidence="11" type="ORF">RND81_03G144500</name>
</gene>
<dbReference type="AlphaFoldDB" id="A0AAW1M886"/>
<dbReference type="EMBL" id="JBDFQZ010000003">
    <property type="protein sequence ID" value="KAK9742037.1"/>
    <property type="molecule type" value="Genomic_DNA"/>
</dbReference>
<accession>A0AAW1M886</accession>
<dbReference type="CDD" id="cd21115">
    <property type="entry name" value="legumain_C"/>
    <property type="match status" value="1"/>
</dbReference>
<feature type="signal peptide" evidence="9">
    <location>
        <begin position="1"/>
        <end position="25"/>
    </location>
</feature>
<dbReference type="InterPro" id="IPR048501">
    <property type="entry name" value="Legum_prodom"/>
</dbReference>
<evidence type="ECO:0000256" key="3">
    <source>
        <dbReference type="ARBA" id="ARBA00022729"/>
    </source>
</evidence>
<evidence type="ECO:0000256" key="8">
    <source>
        <dbReference type="PIRSR" id="PIRSR019663-1"/>
    </source>
</evidence>
<dbReference type="PRINTS" id="PR00776">
    <property type="entry name" value="HEMOGLOBNASE"/>
</dbReference>
<evidence type="ECO:0000259" key="10">
    <source>
        <dbReference type="Pfam" id="PF20985"/>
    </source>
</evidence>